<dbReference type="EMBL" id="JBFOLJ010000001">
    <property type="protein sequence ID" value="KAL2558768.1"/>
    <property type="molecule type" value="Genomic_DNA"/>
</dbReference>
<keyword evidence="2" id="KW-1185">Reference proteome</keyword>
<sequence>MPRAREIPFLSFFFHLHDTTQGTSKHKNADPMNLFPPRTISSYEHNVQCNVFLCVDKPFFTSWRELQLKENGEIIGERTNDNLSSKRRGSESFTSLTQVARDMRNPLWMISPIGATHH</sequence>
<gene>
    <name evidence="1" type="ORF">Fot_03507</name>
</gene>
<evidence type="ECO:0000313" key="1">
    <source>
        <dbReference type="EMBL" id="KAL2558768.1"/>
    </source>
</evidence>
<name>A0ABD1XD07_9LAMI</name>
<reference evidence="2" key="1">
    <citation type="submission" date="2024-07" db="EMBL/GenBank/DDBJ databases">
        <title>Two chromosome-level genome assemblies of Korean endemic species Abeliophyllum distichum and Forsythia ovata (Oleaceae).</title>
        <authorList>
            <person name="Jang H."/>
        </authorList>
    </citation>
    <scope>NUCLEOTIDE SEQUENCE [LARGE SCALE GENOMIC DNA]</scope>
</reference>
<accession>A0ABD1XD07</accession>
<comment type="caution">
    <text evidence="1">The sequence shown here is derived from an EMBL/GenBank/DDBJ whole genome shotgun (WGS) entry which is preliminary data.</text>
</comment>
<proteinExistence type="predicted"/>
<dbReference type="Proteomes" id="UP001604277">
    <property type="component" value="Unassembled WGS sequence"/>
</dbReference>
<evidence type="ECO:0000313" key="2">
    <source>
        <dbReference type="Proteomes" id="UP001604277"/>
    </source>
</evidence>
<protein>
    <submittedName>
        <fullName evidence="1">Uncharacterized protein</fullName>
    </submittedName>
</protein>
<organism evidence="1 2">
    <name type="scientific">Forsythia ovata</name>
    <dbReference type="NCBI Taxonomy" id="205694"/>
    <lineage>
        <taxon>Eukaryota</taxon>
        <taxon>Viridiplantae</taxon>
        <taxon>Streptophyta</taxon>
        <taxon>Embryophyta</taxon>
        <taxon>Tracheophyta</taxon>
        <taxon>Spermatophyta</taxon>
        <taxon>Magnoliopsida</taxon>
        <taxon>eudicotyledons</taxon>
        <taxon>Gunneridae</taxon>
        <taxon>Pentapetalae</taxon>
        <taxon>asterids</taxon>
        <taxon>lamiids</taxon>
        <taxon>Lamiales</taxon>
        <taxon>Oleaceae</taxon>
        <taxon>Forsythieae</taxon>
        <taxon>Forsythia</taxon>
    </lineage>
</organism>
<dbReference type="AlphaFoldDB" id="A0ABD1XD07"/>